<evidence type="ECO:0000259" key="1">
    <source>
        <dbReference type="PROSITE" id="PS51725"/>
    </source>
</evidence>
<dbReference type="InterPro" id="IPR007138">
    <property type="entry name" value="ABM_dom"/>
</dbReference>
<dbReference type="SUPFAM" id="SSF54909">
    <property type="entry name" value="Dimeric alpha+beta barrel"/>
    <property type="match status" value="1"/>
</dbReference>
<keyword evidence="2" id="KW-0560">Oxidoreductase</keyword>
<proteinExistence type="predicted"/>
<dbReference type="InterPro" id="IPR011008">
    <property type="entry name" value="Dimeric_a/b-barrel"/>
</dbReference>
<reference evidence="2 3" key="1">
    <citation type="submission" date="2020-02" db="EMBL/GenBank/DDBJ databases">
        <title>Draft genome sequence of two Spirosoma agri KCTC 52727 and Spirosoma terrae KCTC 52035.</title>
        <authorList>
            <person name="Rojas J."/>
            <person name="Ambika Manirajan B."/>
            <person name="Ratering S."/>
            <person name="Suarez C."/>
            <person name="Schnell S."/>
        </authorList>
    </citation>
    <scope>NUCLEOTIDE SEQUENCE [LARGE SCALE GENOMIC DNA]</scope>
    <source>
        <strain evidence="2 3">KCTC 52727</strain>
    </source>
</reference>
<keyword evidence="2" id="KW-0503">Monooxygenase</keyword>
<sequence length="94" mass="10592">MPLSVFAIITAKPGSEAELRTSLSTLVAQVRQEDACLLYELFESTEHPEKFIMHELWTDAAGLQAHDQMPHMIEFGKKAKNWLAGPVELIKVEK</sequence>
<evidence type="ECO:0000313" key="2">
    <source>
        <dbReference type="EMBL" id="NEU67288.1"/>
    </source>
</evidence>
<dbReference type="PANTHER" id="PTHR33336:SF15">
    <property type="entry name" value="ABM DOMAIN-CONTAINING PROTEIN"/>
    <property type="match status" value="1"/>
</dbReference>
<dbReference type="Gene3D" id="3.30.70.100">
    <property type="match status" value="1"/>
</dbReference>
<dbReference type="Pfam" id="PF03992">
    <property type="entry name" value="ABM"/>
    <property type="match status" value="1"/>
</dbReference>
<gene>
    <name evidence="2" type="ORF">GK091_10380</name>
</gene>
<dbReference type="EMBL" id="JAAGNZ010000001">
    <property type="protein sequence ID" value="NEU67288.1"/>
    <property type="molecule type" value="Genomic_DNA"/>
</dbReference>
<evidence type="ECO:0000313" key="3">
    <source>
        <dbReference type="Proteomes" id="UP000477386"/>
    </source>
</evidence>
<dbReference type="PANTHER" id="PTHR33336">
    <property type="entry name" value="QUINOL MONOOXYGENASE YGIN-RELATED"/>
    <property type="match status" value="1"/>
</dbReference>
<accession>A0A6M0IGH6</accession>
<dbReference type="PROSITE" id="PS51725">
    <property type="entry name" value="ABM"/>
    <property type="match status" value="1"/>
</dbReference>
<feature type="domain" description="ABM" evidence="1">
    <location>
        <begin position="3"/>
        <end position="92"/>
    </location>
</feature>
<dbReference type="AlphaFoldDB" id="A0A6M0IGH6"/>
<comment type="caution">
    <text evidence="2">The sequence shown here is derived from an EMBL/GenBank/DDBJ whole genome shotgun (WGS) entry which is preliminary data.</text>
</comment>
<dbReference type="GO" id="GO:0004497">
    <property type="term" value="F:monooxygenase activity"/>
    <property type="evidence" value="ECO:0007669"/>
    <property type="project" value="UniProtKB-KW"/>
</dbReference>
<name>A0A6M0IGH6_9BACT</name>
<dbReference type="RefSeq" id="WP_164037041.1">
    <property type="nucleotide sequence ID" value="NZ_JAAGNZ010000001.1"/>
</dbReference>
<keyword evidence="3" id="KW-1185">Reference proteome</keyword>
<dbReference type="InterPro" id="IPR050744">
    <property type="entry name" value="AI-2_Isomerase_LsrG"/>
</dbReference>
<dbReference type="Proteomes" id="UP000477386">
    <property type="component" value="Unassembled WGS sequence"/>
</dbReference>
<protein>
    <submittedName>
        <fullName evidence="2">Antibiotic biosynthesis monooxygenase</fullName>
    </submittedName>
</protein>
<organism evidence="2 3">
    <name type="scientific">Spirosoma agri</name>
    <dbReference type="NCBI Taxonomy" id="1987381"/>
    <lineage>
        <taxon>Bacteria</taxon>
        <taxon>Pseudomonadati</taxon>
        <taxon>Bacteroidota</taxon>
        <taxon>Cytophagia</taxon>
        <taxon>Cytophagales</taxon>
        <taxon>Cytophagaceae</taxon>
        <taxon>Spirosoma</taxon>
    </lineage>
</organism>